<dbReference type="SUPFAM" id="SSF46785">
    <property type="entry name" value="Winged helix' DNA-binding domain"/>
    <property type="match status" value="1"/>
</dbReference>
<keyword evidence="2" id="KW-1185">Reference proteome</keyword>
<reference evidence="1 2" key="1">
    <citation type="journal article" date="2019" name="Int. J. Syst. Evol. Microbiol.">
        <title>The Global Catalogue of Microorganisms (GCM) 10K type strain sequencing project: providing services to taxonomists for standard genome sequencing and annotation.</title>
        <authorList>
            <consortium name="The Broad Institute Genomics Platform"/>
            <consortium name="The Broad Institute Genome Sequencing Center for Infectious Disease"/>
            <person name="Wu L."/>
            <person name="Ma J."/>
        </authorList>
    </citation>
    <scope>NUCLEOTIDE SEQUENCE [LARGE SCALE GENOMIC DNA]</scope>
    <source>
        <strain evidence="1 2">JCM 15933</strain>
    </source>
</reference>
<dbReference type="RefSeq" id="WP_344514284.1">
    <property type="nucleotide sequence ID" value="NZ_BAAAQD010000045.1"/>
</dbReference>
<comment type="caution">
    <text evidence="1">The sequence shown here is derived from an EMBL/GenBank/DDBJ whole genome shotgun (WGS) entry which is preliminary data.</text>
</comment>
<dbReference type="InterPro" id="IPR036390">
    <property type="entry name" value="WH_DNA-bd_sf"/>
</dbReference>
<name>A0ABN2D5Q9_9ACTN</name>
<dbReference type="EMBL" id="BAAAQD010000045">
    <property type="protein sequence ID" value="GAA1570968.1"/>
    <property type="molecule type" value="Genomic_DNA"/>
</dbReference>
<gene>
    <name evidence="1" type="ORF">GCM10009827_111040</name>
</gene>
<protein>
    <recommendedName>
        <fullName evidence="3">HTH iclR-type domain-containing protein</fullName>
    </recommendedName>
</protein>
<sequence>MFAADVLECAQRLLHDLLPVYLRPAGVDVWTFPGGGRLRVAVRESLTPREATRLDSDAATLVIAPWISPRSREVLDRRGCSYVDLTGNVRLSIQRPPMYVRLQGADRDPAPAPRTSVRLNGPRARRLVRILVDTVPPYRLTELASVAGLSKGYVSTLLEAMAEAALIERDRRGSVRDVDWPALLAAGADGYRLLRNNAAGSFVAPGGPRALFERLSAPGAPRAVVTGSFAAVAVAPIAAPVQLVVYACDPAAVRRFGGLLPAERGADVVILEAEDETSQLAGTRTLDGVEHVSLSQLVMDCLGGNGRLPEEAAAVLDVMRATPETWRLSSLPTT</sequence>
<evidence type="ECO:0000313" key="2">
    <source>
        <dbReference type="Proteomes" id="UP001501470"/>
    </source>
</evidence>
<accession>A0ABN2D5Q9</accession>
<dbReference type="Proteomes" id="UP001501470">
    <property type="component" value="Unassembled WGS sequence"/>
</dbReference>
<evidence type="ECO:0000313" key="1">
    <source>
        <dbReference type="EMBL" id="GAA1570968.1"/>
    </source>
</evidence>
<evidence type="ECO:0008006" key="3">
    <source>
        <dbReference type="Google" id="ProtNLM"/>
    </source>
</evidence>
<organism evidence="1 2">
    <name type="scientific">Dactylosporangium maewongense</name>
    <dbReference type="NCBI Taxonomy" id="634393"/>
    <lineage>
        <taxon>Bacteria</taxon>
        <taxon>Bacillati</taxon>
        <taxon>Actinomycetota</taxon>
        <taxon>Actinomycetes</taxon>
        <taxon>Micromonosporales</taxon>
        <taxon>Micromonosporaceae</taxon>
        <taxon>Dactylosporangium</taxon>
    </lineage>
</organism>
<proteinExistence type="predicted"/>